<dbReference type="GO" id="GO:0003676">
    <property type="term" value="F:nucleic acid binding"/>
    <property type="evidence" value="ECO:0007669"/>
    <property type="project" value="InterPro"/>
</dbReference>
<protein>
    <recommendedName>
        <fullName evidence="3">Transposase Tc1-like domain-containing protein</fullName>
    </recommendedName>
</protein>
<sequence>MAAKDLPENERQYFYTHLGHSEEMNKQTYQAPLAVIEIVKVGKHLNDIDNEQNGNSSWNCKTIRERILSLRRSGKNITEVRDELIRSDNVQVSRQGISAFLRRFRQSGSVTDFKVNTRQKMLQEVHLEFIDETIRNDREISAREVAKLLTERFHIPVSETTIKRARQRLGWKHSPTQYCQMVREANKPKRVNYALECIINRETFDNVIFTDETTVKIQSSTRYSFRKEGEETQAKGKPKHPYQVRKNIFILTVYRVVVYISLCHNFMNR</sequence>
<proteinExistence type="predicted"/>
<dbReference type="Gene3D" id="3.30.420.10">
    <property type="entry name" value="Ribonuclease H-like superfamily/Ribonuclease H"/>
    <property type="match status" value="1"/>
</dbReference>
<gene>
    <name evidence="1" type="ORF">MEDL_13085</name>
</gene>
<dbReference type="InterPro" id="IPR036397">
    <property type="entry name" value="RNaseH_sf"/>
</dbReference>
<accession>A0A8S3QNR4</accession>
<name>A0A8S3QNR4_MYTED</name>
<dbReference type="InterPro" id="IPR009057">
    <property type="entry name" value="Homeodomain-like_sf"/>
</dbReference>
<dbReference type="AlphaFoldDB" id="A0A8S3QNR4"/>
<keyword evidence="2" id="KW-1185">Reference proteome</keyword>
<evidence type="ECO:0008006" key="3">
    <source>
        <dbReference type="Google" id="ProtNLM"/>
    </source>
</evidence>
<dbReference type="OrthoDB" id="10066064at2759"/>
<dbReference type="SUPFAM" id="SSF46689">
    <property type="entry name" value="Homeodomain-like"/>
    <property type="match status" value="1"/>
</dbReference>
<reference evidence="1" key="1">
    <citation type="submission" date="2021-03" db="EMBL/GenBank/DDBJ databases">
        <authorList>
            <person name="Bekaert M."/>
        </authorList>
    </citation>
    <scope>NUCLEOTIDE SEQUENCE</scope>
</reference>
<dbReference type="Proteomes" id="UP000683360">
    <property type="component" value="Unassembled WGS sequence"/>
</dbReference>
<comment type="caution">
    <text evidence="1">The sequence shown here is derived from an EMBL/GenBank/DDBJ whole genome shotgun (WGS) entry which is preliminary data.</text>
</comment>
<organism evidence="1 2">
    <name type="scientific">Mytilus edulis</name>
    <name type="common">Blue mussel</name>
    <dbReference type="NCBI Taxonomy" id="6550"/>
    <lineage>
        <taxon>Eukaryota</taxon>
        <taxon>Metazoa</taxon>
        <taxon>Spiralia</taxon>
        <taxon>Lophotrochozoa</taxon>
        <taxon>Mollusca</taxon>
        <taxon>Bivalvia</taxon>
        <taxon>Autobranchia</taxon>
        <taxon>Pteriomorphia</taxon>
        <taxon>Mytilida</taxon>
        <taxon>Mytiloidea</taxon>
        <taxon>Mytilidae</taxon>
        <taxon>Mytilinae</taxon>
        <taxon>Mytilus</taxon>
    </lineage>
</organism>
<evidence type="ECO:0000313" key="2">
    <source>
        <dbReference type="Proteomes" id="UP000683360"/>
    </source>
</evidence>
<dbReference type="EMBL" id="CAJPWZ010000675">
    <property type="protein sequence ID" value="CAG2198291.1"/>
    <property type="molecule type" value="Genomic_DNA"/>
</dbReference>
<evidence type="ECO:0000313" key="1">
    <source>
        <dbReference type="EMBL" id="CAG2198291.1"/>
    </source>
</evidence>